<evidence type="ECO:0000313" key="4">
    <source>
        <dbReference type="Proteomes" id="UP001140949"/>
    </source>
</evidence>
<dbReference type="Gene3D" id="3.30.70.100">
    <property type="match status" value="2"/>
</dbReference>
<dbReference type="SMART" id="SM00886">
    <property type="entry name" value="Dabb"/>
    <property type="match status" value="2"/>
</dbReference>
<organism evidence="3 4">
    <name type="scientific">Iris pallida</name>
    <name type="common">Sweet iris</name>
    <dbReference type="NCBI Taxonomy" id="29817"/>
    <lineage>
        <taxon>Eukaryota</taxon>
        <taxon>Viridiplantae</taxon>
        <taxon>Streptophyta</taxon>
        <taxon>Embryophyta</taxon>
        <taxon>Tracheophyta</taxon>
        <taxon>Spermatophyta</taxon>
        <taxon>Magnoliopsida</taxon>
        <taxon>Liliopsida</taxon>
        <taxon>Asparagales</taxon>
        <taxon>Iridaceae</taxon>
        <taxon>Iridoideae</taxon>
        <taxon>Irideae</taxon>
        <taxon>Iris</taxon>
    </lineage>
</organism>
<evidence type="ECO:0000313" key="3">
    <source>
        <dbReference type="EMBL" id="KAJ6838995.1"/>
    </source>
</evidence>
<comment type="subunit">
    <text evidence="1">Homodimer.</text>
</comment>
<dbReference type="AlphaFoldDB" id="A0AAX6HF01"/>
<dbReference type="EMBL" id="JANAVB010010199">
    <property type="protein sequence ID" value="KAJ6838995.1"/>
    <property type="molecule type" value="Genomic_DNA"/>
</dbReference>
<dbReference type="Proteomes" id="UP001140949">
    <property type="component" value="Unassembled WGS sequence"/>
</dbReference>
<dbReference type="PANTHER" id="PTHR33178">
    <property type="match status" value="1"/>
</dbReference>
<evidence type="ECO:0000259" key="2">
    <source>
        <dbReference type="PROSITE" id="PS51502"/>
    </source>
</evidence>
<accession>A0AAX6HF01</accession>
<feature type="domain" description="Stress-response A/B barrel" evidence="2">
    <location>
        <begin position="145"/>
        <end position="236"/>
    </location>
</feature>
<sequence length="245" mass="26124">MLLSVKTFPFLHRHPLISKSRSFSTTMAHQTPATVEHVVLFKVRESVDPAAMLSGLRSLTSLNLATHLSAGPVLRPLRSAAAADLGFTHLLHSRYPSKDDLSLYAAHPDHVLVVNSHVIPSCDDVMAVDWVSHSPSLPPPPPGSALRLTFAKPKQGSSAAQLLDAIADAAPAAAEGGRILQLSYGENFSPARAKGYEVGMIAVFPGVEDLEKASEGTEAAKEKVRPLLESVIVLDYVVPEGTESL</sequence>
<gene>
    <name evidence="3" type="ORF">M6B38_315980</name>
</gene>
<dbReference type="InterPro" id="IPR011008">
    <property type="entry name" value="Dimeric_a/b-barrel"/>
</dbReference>
<feature type="domain" description="Stress-response A/B barrel" evidence="2">
    <location>
        <begin position="35"/>
        <end position="130"/>
    </location>
</feature>
<proteinExistence type="predicted"/>
<reference evidence="3" key="1">
    <citation type="journal article" date="2023" name="GigaByte">
        <title>Genome assembly of the bearded iris, Iris pallida Lam.</title>
        <authorList>
            <person name="Bruccoleri R.E."/>
            <person name="Oakeley E.J."/>
            <person name="Faust A.M.E."/>
            <person name="Altorfer M."/>
            <person name="Dessus-Babus S."/>
            <person name="Burckhardt D."/>
            <person name="Oertli M."/>
            <person name="Naumann U."/>
            <person name="Petersen F."/>
            <person name="Wong J."/>
        </authorList>
    </citation>
    <scope>NUCLEOTIDE SEQUENCE</scope>
    <source>
        <strain evidence="3">GSM-AAB239-AS_SAM_17_03QT</strain>
    </source>
</reference>
<evidence type="ECO:0000256" key="1">
    <source>
        <dbReference type="ARBA" id="ARBA00011738"/>
    </source>
</evidence>
<dbReference type="SUPFAM" id="SSF54909">
    <property type="entry name" value="Dimeric alpha+beta barrel"/>
    <property type="match status" value="2"/>
</dbReference>
<dbReference type="Pfam" id="PF07876">
    <property type="entry name" value="Dabb"/>
    <property type="match status" value="2"/>
</dbReference>
<keyword evidence="4" id="KW-1185">Reference proteome</keyword>
<dbReference type="PROSITE" id="PS51502">
    <property type="entry name" value="S_R_A_B_BARREL"/>
    <property type="match status" value="2"/>
</dbReference>
<dbReference type="PANTHER" id="PTHR33178:SF3">
    <property type="entry name" value="STRESS-RESPONSE A_B BARREL DOMAIN-CONTAINING PROTEIN UP3"/>
    <property type="match status" value="1"/>
</dbReference>
<comment type="caution">
    <text evidence="3">The sequence shown here is derived from an EMBL/GenBank/DDBJ whole genome shotgun (WGS) entry which is preliminary data.</text>
</comment>
<protein>
    <recommendedName>
        <fullName evidence="2">Stress-response A/B barrel domain-containing protein</fullName>
    </recommendedName>
</protein>
<name>A0AAX6HF01_IRIPA</name>
<reference evidence="3" key="2">
    <citation type="submission" date="2023-04" db="EMBL/GenBank/DDBJ databases">
        <authorList>
            <person name="Bruccoleri R.E."/>
            <person name="Oakeley E.J."/>
            <person name="Faust A.-M."/>
            <person name="Dessus-Babus S."/>
            <person name="Altorfer M."/>
            <person name="Burckhardt D."/>
            <person name="Oertli M."/>
            <person name="Naumann U."/>
            <person name="Petersen F."/>
            <person name="Wong J."/>
        </authorList>
    </citation>
    <scope>NUCLEOTIDE SEQUENCE</scope>
    <source>
        <strain evidence="3">GSM-AAB239-AS_SAM_17_03QT</strain>
        <tissue evidence="3">Leaf</tissue>
    </source>
</reference>
<dbReference type="InterPro" id="IPR013097">
    <property type="entry name" value="Dabb"/>
</dbReference>
<dbReference type="InterPro" id="IPR044662">
    <property type="entry name" value="HS1/DABB1-like"/>
</dbReference>